<organism evidence="5 6">
    <name type="scientific">Allacma fusca</name>
    <dbReference type="NCBI Taxonomy" id="39272"/>
    <lineage>
        <taxon>Eukaryota</taxon>
        <taxon>Metazoa</taxon>
        <taxon>Ecdysozoa</taxon>
        <taxon>Arthropoda</taxon>
        <taxon>Hexapoda</taxon>
        <taxon>Collembola</taxon>
        <taxon>Symphypleona</taxon>
        <taxon>Sminthuridae</taxon>
        <taxon>Allacma</taxon>
    </lineage>
</organism>
<dbReference type="EMBL" id="CAJVCH010018617">
    <property type="protein sequence ID" value="CAG7685934.1"/>
    <property type="molecule type" value="Genomic_DNA"/>
</dbReference>
<dbReference type="OrthoDB" id="10577012at2759"/>
<name>A0A8J2J2I1_9HEXA</name>
<dbReference type="InterPro" id="IPR000436">
    <property type="entry name" value="Sushi_SCR_CCP_dom"/>
</dbReference>
<evidence type="ECO:0000256" key="2">
    <source>
        <dbReference type="PROSITE-ProRule" id="PRU00302"/>
    </source>
</evidence>
<evidence type="ECO:0000313" key="5">
    <source>
        <dbReference type="EMBL" id="CAG7685934.1"/>
    </source>
</evidence>
<keyword evidence="2" id="KW-0768">Sushi</keyword>
<gene>
    <name evidence="5" type="ORF">AFUS01_LOCUS3146</name>
</gene>
<dbReference type="Proteomes" id="UP000708208">
    <property type="component" value="Unassembled WGS sequence"/>
</dbReference>
<sequence>MEISFATAVASSQLEELFLGLTIPMVGEESISRADFSENTVVTCGRPPNLAHGTYVPIGSGEPWTAWTTSSTSSSSQFYPGTTLQPTCDPEFSLNCSYHCGRIKCDSDGSWIPVDGELISSCSALGGHVLGSVSNDSTSNGNNGHGKHESPEMNYFVLGLAVVCIVAVGALIIMALRRPIFCKKGGHSEENPVIMTSSSPNPPPLDSLPIAMNTGIFLPGARYDLQDCNFQDIPIVGTTVFK</sequence>
<comment type="caution">
    <text evidence="2">Lacks conserved residue(s) required for the propagation of feature annotation.</text>
</comment>
<feature type="transmembrane region" description="Helical" evidence="3">
    <location>
        <begin position="155"/>
        <end position="176"/>
    </location>
</feature>
<accession>A0A8J2J2I1</accession>
<evidence type="ECO:0000259" key="4">
    <source>
        <dbReference type="PROSITE" id="PS50923"/>
    </source>
</evidence>
<keyword evidence="1" id="KW-1015">Disulfide bond</keyword>
<keyword evidence="6" id="KW-1185">Reference proteome</keyword>
<comment type="caution">
    <text evidence="5">The sequence shown here is derived from an EMBL/GenBank/DDBJ whole genome shotgun (WGS) entry which is preliminary data.</text>
</comment>
<protein>
    <recommendedName>
        <fullName evidence="4">Sushi domain-containing protein</fullName>
    </recommendedName>
</protein>
<keyword evidence="3" id="KW-0812">Transmembrane</keyword>
<evidence type="ECO:0000256" key="1">
    <source>
        <dbReference type="ARBA" id="ARBA00023157"/>
    </source>
</evidence>
<feature type="domain" description="Sushi" evidence="4">
    <location>
        <begin position="42"/>
        <end position="124"/>
    </location>
</feature>
<dbReference type="PROSITE" id="PS50923">
    <property type="entry name" value="SUSHI"/>
    <property type="match status" value="1"/>
</dbReference>
<dbReference type="AlphaFoldDB" id="A0A8J2J2I1"/>
<evidence type="ECO:0000313" key="6">
    <source>
        <dbReference type="Proteomes" id="UP000708208"/>
    </source>
</evidence>
<proteinExistence type="predicted"/>
<reference evidence="5" key="1">
    <citation type="submission" date="2021-06" db="EMBL/GenBank/DDBJ databases">
        <authorList>
            <person name="Hodson N. C."/>
            <person name="Mongue J. A."/>
            <person name="Jaron S. K."/>
        </authorList>
    </citation>
    <scope>NUCLEOTIDE SEQUENCE</scope>
</reference>
<keyword evidence="3" id="KW-0472">Membrane</keyword>
<evidence type="ECO:0000256" key="3">
    <source>
        <dbReference type="SAM" id="Phobius"/>
    </source>
</evidence>
<keyword evidence="3" id="KW-1133">Transmembrane helix</keyword>